<evidence type="ECO:0000313" key="7">
    <source>
        <dbReference type="Proteomes" id="UP001333102"/>
    </source>
</evidence>
<name>A0ABZ1BM14_9FIRM</name>
<comment type="catalytic activity">
    <reaction evidence="5">
        <text>7-aminomethyl-7-carbaguanosine(34) in tRNA + S-adenosyl-L-methionine = epoxyqueuosine(34) in tRNA + adenine + L-methionine + 2 H(+)</text>
        <dbReference type="Rhea" id="RHEA:32155"/>
        <dbReference type="Rhea" id="RHEA-COMP:10342"/>
        <dbReference type="Rhea" id="RHEA-COMP:18582"/>
        <dbReference type="ChEBI" id="CHEBI:15378"/>
        <dbReference type="ChEBI" id="CHEBI:16708"/>
        <dbReference type="ChEBI" id="CHEBI:57844"/>
        <dbReference type="ChEBI" id="CHEBI:59789"/>
        <dbReference type="ChEBI" id="CHEBI:82833"/>
        <dbReference type="ChEBI" id="CHEBI:194443"/>
        <dbReference type="EC" id="2.4.99.17"/>
    </reaction>
</comment>
<comment type="function">
    <text evidence="5">Transfers and isomerizes the ribose moiety from AdoMet to the 7-aminomethyl group of 7-deazaguanine (preQ1-tRNA) to give epoxyqueuosine (oQ-tRNA).</text>
</comment>
<evidence type="ECO:0000313" key="6">
    <source>
        <dbReference type="EMBL" id="WRP13501.1"/>
    </source>
</evidence>
<dbReference type="EMBL" id="CP141614">
    <property type="protein sequence ID" value="WRP13501.1"/>
    <property type="molecule type" value="Genomic_DNA"/>
</dbReference>
<dbReference type="EC" id="2.4.99.17" evidence="5"/>
<keyword evidence="3 5" id="KW-0949">S-adenosyl-L-methionine</keyword>
<keyword evidence="4 5" id="KW-0671">Queuosine biosynthesis</keyword>
<dbReference type="HAMAP" id="MF_00113">
    <property type="entry name" value="QueA"/>
    <property type="match status" value="1"/>
</dbReference>
<evidence type="ECO:0000256" key="2">
    <source>
        <dbReference type="ARBA" id="ARBA00022679"/>
    </source>
</evidence>
<comment type="subunit">
    <text evidence="5">Monomer.</text>
</comment>
<sequence>MDPATFDYALPPELIAQSPVEPRDSSRLLVVRRTGERLEHRHFRDVVEYLREGDVLVLNDTRVMRSRLWARRRPQGGRVELLLLRRVERRPEGAEIWHALVKPGRRAPAGQEMEAGDGQLRVRVLERTADGGRLVELTSRDGTVSEVLARIGTVPLPPYIRRPLDDPERYQTVYAREEGSAAAPTAGLHFTASLLERIRQVGVEVVSLTLHVGVGTFRPVRAPVVEQHVMHEEFFTVPAATADAIARARQQGGRVWAVGTTVVRALESAAEETGDVRPGSAWTRLFIHPPYRFRVVDVLITNFHLPRSTLLMLVCAFGGTERILSAYREAVARRYRFYSLGDAMLILP</sequence>
<comment type="subcellular location">
    <subcellularLocation>
        <location evidence="5">Cytoplasm</location>
    </subcellularLocation>
</comment>
<evidence type="ECO:0000256" key="4">
    <source>
        <dbReference type="ARBA" id="ARBA00022785"/>
    </source>
</evidence>
<proteinExistence type="inferred from homology"/>
<evidence type="ECO:0000256" key="5">
    <source>
        <dbReference type="HAMAP-Rule" id="MF_00113"/>
    </source>
</evidence>
<keyword evidence="6" id="KW-0328">Glycosyltransferase</keyword>
<organism evidence="6 7">
    <name type="scientific">Geochorda subterranea</name>
    <dbReference type="NCBI Taxonomy" id="3109564"/>
    <lineage>
        <taxon>Bacteria</taxon>
        <taxon>Bacillati</taxon>
        <taxon>Bacillota</taxon>
        <taxon>Limnochordia</taxon>
        <taxon>Limnochordales</taxon>
        <taxon>Geochordaceae</taxon>
        <taxon>Geochorda</taxon>
    </lineage>
</organism>
<dbReference type="PANTHER" id="PTHR30307">
    <property type="entry name" value="S-ADENOSYLMETHIONINE:TRNA RIBOSYLTRANSFERASE-ISOMERASE"/>
    <property type="match status" value="1"/>
</dbReference>
<evidence type="ECO:0000256" key="1">
    <source>
        <dbReference type="ARBA" id="ARBA00022490"/>
    </source>
</evidence>
<dbReference type="InterPro" id="IPR042119">
    <property type="entry name" value="QueA_dom2"/>
</dbReference>
<dbReference type="InterPro" id="IPR042118">
    <property type="entry name" value="QueA_dom1"/>
</dbReference>
<gene>
    <name evidence="5 6" type="primary">queA</name>
    <name evidence="6" type="ORF">VLY81_08550</name>
</gene>
<dbReference type="GO" id="GO:0051075">
    <property type="term" value="F:S-adenosylmethionine:tRNA ribosyltransferase-isomerase activity"/>
    <property type="evidence" value="ECO:0007669"/>
    <property type="project" value="UniProtKB-EC"/>
</dbReference>
<dbReference type="SUPFAM" id="SSF111337">
    <property type="entry name" value="QueA-like"/>
    <property type="match status" value="1"/>
</dbReference>
<keyword evidence="1 5" id="KW-0963">Cytoplasm</keyword>
<dbReference type="Proteomes" id="UP001333102">
    <property type="component" value="Chromosome"/>
</dbReference>
<dbReference type="NCBIfam" id="NF001140">
    <property type="entry name" value="PRK00147.1"/>
    <property type="match status" value="1"/>
</dbReference>
<keyword evidence="2 5" id="KW-0808">Transferase</keyword>
<dbReference type="NCBIfam" id="TIGR00113">
    <property type="entry name" value="queA"/>
    <property type="match status" value="1"/>
</dbReference>
<protein>
    <recommendedName>
        <fullName evidence="5">S-adenosylmethionine:tRNA ribosyltransferase-isomerase</fullName>
        <ecNumber evidence="5">2.4.99.17</ecNumber>
    </recommendedName>
    <alternativeName>
        <fullName evidence="5">Queuosine biosynthesis protein QueA</fullName>
    </alternativeName>
</protein>
<dbReference type="Gene3D" id="3.40.1780.10">
    <property type="entry name" value="QueA-like"/>
    <property type="match status" value="1"/>
</dbReference>
<dbReference type="Gene3D" id="2.40.10.240">
    <property type="entry name" value="QueA-like"/>
    <property type="match status" value="1"/>
</dbReference>
<dbReference type="RefSeq" id="WP_324667746.1">
    <property type="nucleotide sequence ID" value="NZ_CP141614.1"/>
</dbReference>
<dbReference type="InterPro" id="IPR003699">
    <property type="entry name" value="QueA"/>
</dbReference>
<evidence type="ECO:0000256" key="3">
    <source>
        <dbReference type="ARBA" id="ARBA00022691"/>
    </source>
</evidence>
<keyword evidence="7" id="KW-1185">Reference proteome</keyword>
<dbReference type="Pfam" id="PF02547">
    <property type="entry name" value="Queuosine_synth"/>
    <property type="match status" value="1"/>
</dbReference>
<dbReference type="PANTHER" id="PTHR30307:SF0">
    <property type="entry name" value="S-ADENOSYLMETHIONINE:TRNA RIBOSYLTRANSFERASE-ISOMERASE"/>
    <property type="match status" value="1"/>
</dbReference>
<accession>A0ABZ1BM14</accession>
<comment type="pathway">
    <text evidence="5">tRNA modification; tRNA-queuosine biosynthesis.</text>
</comment>
<comment type="similarity">
    <text evidence="5">Belongs to the QueA family.</text>
</comment>
<reference evidence="7" key="1">
    <citation type="submission" date="2023-12" db="EMBL/GenBank/DDBJ databases">
        <title>Novel isolates from deep terrestrial aquifers shed light on the physiology and ecology of the class Limnochordia.</title>
        <authorList>
            <person name="Karnachuk O.V."/>
            <person name="Lukina A.P."/>
            <person name="Avakyan M.R."/>
            <person name="Kadnikov V."/>
            <person name="Begmatov S."/>
            <person name="Beletsky A.V."/>
            <person name="Mardanov A.V."/>
            <person name="Ravin N.V."/>
        </authorList>
    </citation>
    <scope>NUCLEOTIDE SEQUENCE [LARGE SCALE GENOMIC DNA]</scope>
    <source>
        <strain evidence="7">LN</strain>
    </source>
</reference>
<dbReference type="InterPro" id="IPR036100">
    <property type="entry name" value="QueA_sf"/>
</dbReference>